<evidence type="ECO:0000313" key="2">
    <source>
        <dbReference type="Proteomes" id="UP000434604"/>
    </source>
</evidence>
<dbReference type="PROSITE" id="PS51257">
    <property type="entry name" value="PROKAR_LIPOPROTEIN"/>
    <property type="match status" value="1"/>
</dbReference>
<dbReference type="EMBL" id="WDED01000042">
    <property type="protein sequence ID" value="KAB6142841.1"/>
    <property type="molecule type" value="Genomic_DNA"/>
</dbReference>
<dbReference type="RefSeq" id="WP_151935429.1">
    <property type="nucleotide sequence ID" value="NZ_JAASHA010000001.1"/>
</dbReference>
<protein>
    <submittedName>
        <fullName evidence="1">Uncharacterized protein</fullName>
    </submittedName>
</protein>
<gene>
    <name evidence="1" type="ORF">GA398_21295</name>
</gene>
<sequence>MARIKVLEYTFENETIKIPVNVSVNGVFSCSIPHLMAQKLGLEKNDLLGSKLSDVEDVLNSAFYEYKQRSTKTRMMVAISFKATRNFMMDEKGNPHPAFDMFFDSSRWADEYYDRISFGYRILLEESINGTRFYYDARQREQVSSTILENKIIPESRQCEGWVGIHSTTISSTEKIIMPYSEKLVENLESIKQQLRNASNFLSELLSASNREELLVSDNFKLLK</sequence>
<reference evidence="1 2" key="1">
    <citation type="journal article" date="2019" name="Nat. Med.">
        <title>A library of human gut bacterial isolates paired with longitudinal multiomics data enables mechanistic microbiome research.</title>
        <authorList>
            <person name="Poyet M."/>
            <person name="Groussin M."/>
            <person name="Gibbons S.M."/>
            <person name="Avila-Pacheco J."/>
            <person name="Jiang X."/>
            <person name="Kearney S.M."/>
            <person name="Perrotta A.R."/>
            <person name="Berdy B."/>
            <person name="Zhao S."/>
            <person name="Lieberman T.D."/>
            <person name="Swanson P.K."/>
            <person name="Smith M."/>
            <person name="Roesemann S."/>
            <person name="Alexander J.E."/>
            <person name="Rich S.A."/>
            <person name="Livny J."/>
            <person name="Vlamakis H."/>
            <person name="Clish C."/>
            <person name="Bullock K."/>
            <person name="Deik A."/>
            <person name="Scott J."/>
            <person name="Pierce K.A."/>
            <person name="Xavier R.J."/>
            <person name="Alm E.J."/>
        </authorList>
    </citation>
    <scope>NUCLEOTIDE SEQUENCE [LARGE SCALE GENOMIC DNA]</scope>
    <source>
        <strain evidence="1 2">BIOML-A58</strain>
    </source>
</reference>
<accession>A0A7J5PQ14</accession>
<organism evidence="1 2">
    <name type="scientific">Bacteroides xylanisolvens</name>
    <dbReference type="NCBI Taxonomy" id="371601"/>
    <lineage>
        <taxon>Bacteria</taxon>
        <taxon>Pseudomonadati</taxon>
        <taxon>Bacteroidota</taxon>
        <taxon>Bacteroidia</taxon>
        <taxon>Bacteroidales</taxon>
        <taxon>Bacteroidaceae</taxon>
        <taxon>Bacteroides</taxon>
    </lineage>
</organism>
<name>A0A7J5PQ14_9BACE</name>
<dbReference type="Proteomes" id="UP000434604">
    <property type="component" value="Unassembled WGS sequence"/>
</dbReference>
<comment type="caution">
    <text evidence="1">The sequence shown here is derived from an EMBL/GenBank/DDBJ whole genome shotgun (WGS) entry which is preliminary data.</text>
</comment>
<proteinExistence type="predicted"/>
<evidence type="ECO:0000313" key="1">
    <source>
        <dbReference type="EMBL" id="KAB6142841.1"/>
    </source>
</evidence>
<dbReference type="AlphaFoldDB" id="A0A7J5PQ14"/>